<evidence type="ECO:0008006" key="13">
    <source>
        <dbReference type="Google" id="ProtNLM"/>
    </source>
</evidence>
<dbReference type="EMBL" id="CP053069">
    <property type="protein sequence ID" value="QJR12801.1"/>
    <property type="molecule type" value="Genomic_DNA"/>
</dbReference>
<dbReference type="GO" id="GO:0046872">
    <property type="term" value="F:metal ion binding"/>
    <property type="evidence" value="ECO:0007669"/>
    <property type="project" value="UniProtKB-KW"/>
</dbReference>
<sequence length="111" mass="12139">MKASRNHPAFWAFLVHRLSGVALAFFLPAHFYVLGTALEGAARLDGMLQWTEQPLVKAAEWILVLLLAAHLAGGLRLLVLEFLPWRDWQKTLAALAAGASLACALAFAFAR</sequence>
<feature type="transmembrane region" description="Helical" evidence="10">
    <location>
        <begin position="91"/>
        <end position="110"/>
    </location>
</feature>
<evidence type="ECO:0000256" key="2">
    <source>
        <dbReference type="ARBA" id="ARBA00004050"/>
    </source>
</evidence>
<evidence type="ECO:0000256" key="5">
    <source>
        <dbReference type="ARBA" id="ARBA00022692"/>
    </source>
</evidence>
<evidence type="ECO:0000313" key="12">
    <source>
        <dbReference type="Proteomes" id="UP000501534"/>
    </source>
</evidence>
<dbReference type="PANTHER" id="PTHR41910">
    <property type="entry name" value="SUCCINATE DEHYDROGENASE 2 MEMBRANE SUBUNIT SDHC"/>
    <property type="match status" value="1"/>
</dbReference>
<dbReference type="InterPro" id="IPR039023">
    <property type="entry name" value="SdhC_prok"/>
</dbReference>
<dbReference type="GO" id="GO:0016020">
    <property type="term" value="C:membrane"/>
    <property type="evidence" value="ECO:0007669"/>
    <property type="project" value="UniProtKB-SubCell"/>
</dbReference>
<dbReference type="InterPro" id="IPR000701">
    <property type="entry name" value="SuccDH_FuR_B_TM-su"/>
</dbReference>
<keyword evidence="4" id="KW-0349">Heme</keyword>
<accession>A0A6M4GZW8</accession>
<dbReference type="Pfam" id="PF01127">
    <property type="entry name" value="Sdh_cyt"/>
    <property type="match status" value="1"/>
</dbReference>
<dbReference type="Gene3D" id="1.20.1300.10">
    <property type="entry name" value="Fumarate reductase/succinate dehydrogenase, transmembrane subunit"/>
    <property type="match status" value="1"/>
</dbReference>
<evidence type="ECO:0000256" key="1">
    <source>
        <dbReference type="ARBA" id="ARBA00001971"/>
    </source>
</evidence>
<evidence type="ECO:0000256" key="7">
    <source>
        <dbReference type="ARBA" id="ARBA00022989"/>
    </source>
</evidence>
<feature type="transmembrane region" description="Helical" evidence="10">
    <location>
        <begin position="58"/>
        <end position="79"/>
    </location>
</feature>
<evidence type="ECO:0000313" key="11">
    <source>
        <dbReference type="EMBL" id="QJR12801.1"/>
    </source>
</evidence>
<dbReference type="RefSeq" id="WP_171095316.1">
    <property type="nucleotide sequence ID" value="NZ_CP053069.1"/>
</dbReference>
<dbReference type="SUPFAM" id="SSF81343">
    <property type="entry name" value="Fumarate reductase respiratory complex transmembrane subunits"/>
    <property type="match status" value="1"/>
</dbReference>
<organism evidence="11 12">
    <name type="scientific">Usitatibacter rugosus</name>
    <dbReference type="NCBI Taxonomy" id="2732067"/>
    <lineage>
        <taxon>Bacteria</taxon>
        <taxon>Pseudomonadati</taxon>
        <taxon>Pseudomonadota</taxon>
        <taxon>Betaproteobacteria</taxon>
        <taxon>Nitrosomonadales</taxon>
        <taxon>Usitatibacteraceae</taxon>
        <taxon>Usitatibacter</taxon>
    </lineage>
</organism>
<keyword evidence="5 10" id="KW-0812">Transmembrane</keyword>
<protein>
    <recommendedName>
        <fullName evidence="13">Succinate dehydrogenase cytochrome b556 subunit</fullName>
    </recommendedName>
</protein>
<evidence type="ECO:0000256" key="10">
    <source>
        <dbReference type="SAM" id="Phobius"/>
    </source>
</evidence>
<comment type="function">
    <text evidence="2">Membrane-anchoring subunit of succinate dehydrogenase (SDH).</text>
</comment>
<evidence type="ECO:0000256" key="8">
    <source>
        <dbReference type="ARBA" id="ARBA00023004"/>
    </source>
</evidence>
<feature type="transmembrane region" description="Helical" evidence="10">
    <location>
        <begin position="21"/>
        <end position="38"/>
    </location>
</feature>
<dbReference type="KEGG" id="uru:DSM104443_03894"/>
<dbReference type="InterPro" id="IPR034804">
    <property type="entry name" value="SQR/QFR_C/D"/>
</dbReference>
<reference evidence="11 12" key="1">
    <citation type="submission" date="2020-04" db="EMBL/GenBank/DDBJ databases">
        <title>Usitatibacter rugosus gen. nov., sp. nov. and Usitatibacter palustris sp. nov., novel members of Usitatibacteraceae fam. nov. within the order Nitrosomonadales isolated from soil.</title>
        <authorList>
            <person name="Huber K.J."/>
            <person name="Neumann-Schaal M."/>
            <person name="Geppert A."/>
            <person name="Luckner M."/>
            <person name="Wanner G."/>
            <person name="Overmann J."/>
        </authorList>
    </citation>
    <scope>NUCLEOTIDE SEQUENCE [LARGE SCALE GENOMIC DNA]</scope>
    <source>
        <strain evidence="11 12">0125_3</strain>
    </source>
</reference>
<gene>
    <name evidence="11" type="ORF">DSM104443_03894</name>
</gene>
<keyword evidence="6" id="KW-0479">Metal-binding</keyword>
<keyword evidence="9 10" id="KW-0472">Membrane</keyword>
<evidence type="ECO:0000256" key="3">
    <source>
        <dbReference type="ARBA" id="ARBA00004370"/>
    </source>
</evidence>
<keyword evidence="12" id="KW-1185">Reference proteome</keyword>
<dbReference type="Proteomes" id="UP000501534">
    <property type="component" value="Chromosome"/>
</dbReference>
<comment type="subcellular location">
    <subcellularLocation>
        <location evidence="3">Membrane</location>
    </subcellularLocation>
</comment>
<proteinExistence type="predicted"/>
<name>A0A6M4GZW8_9PROT</name>
<dbReference type="AlphaFoldDB" id="A0A6M4GZW8"/>
<evidence type="ECO:0000256" key="4">
    <source>
        <dbReference type="ARBA" id="ARBA00022617"/>
    </source>
</evidence>
<keyword evidence="8" id="KW-0408">Iron</keyword>
<comment type="cofactor">
    <cofactor evidence="1">
        <name>heme</name>
        <dbReference type="ChEBI" id="CHEBI:30413"/>
    </cofactor>
</comment>
<evidence type="ECO:0000256" key="9">
    <source>
        <dbReference type="ARBA" id="ARBA00023136"/>
    </source>
</evidence>
<keyword evidence="7 10" id="KW-1133">Transmembrane helix</keyword>
<dbReference type="PANTHER" id="PTHR41910:SF1">
    <property type="entry name" value="SUCCINATE DEHYDROGENASE HYDROPHOBIC MEMBRANE ANCHOR SUBUNIT"/>
    <property type="match status" value="1"/>
</dbReference>
<evidence type="ECO:0000256" key="6">
    <source>
        <dbReference type="ARBA" id="ARBA00022723"/>
    </source>
</evidence>